<evidence type="ECO:0000313" key="2">
    <source>
        <dbReference type="EMBL" id="MBB5336252.1"/>
    </source>
</evidence>
<evidence type="ECO:0000256" key="1">
    <source>
        <dbReference type="SAM" id="MobiDB-lite"/>
    </source>
</evidence>
<comment type="caution">
    <text evidence="2">The sequence shown here is derived from an EMBL/GenBank/DDBJ whole genome shotgun (WGS) entry which is preliminary data.</text>
</comment>
<evidence type="ECO:0000313" key="3">
    <source>
        <dbReference type="Proteomes" id="UP000559117"/>
    </source>
</evidence>
<dbReference type="Proteomes" id="UP000559117">
    <property type="component" value="Unassembled WGS sequence"/>
</dbReference>
<proteinExistence type="predicted"/>
<reference evidence="2 3" key="1">
    <citation type="submission" date="2020-08" db="EMBL/GenBank/DDBJ databases">
        <title>Genomic Encyclopedia of Type Strains, Phase IV (KMG-IV): sequencing the most valuable type-strain genomes for metagenomic binning, comparative biology and taxonomic classification.</title>
        <authorList>
            <person name="Goeker M."/>
        </authorList>
    </citation>
    <scope>NUCLEOTIDE SEQUENCE [LARGE SCALE GENOMIC DNA]</scope>
    <source>
        <strain evidence="2 3">DSM 24661</strain>
    </source>
</reference>
<gene>
    <name evidence="2" type="ORF">HNR32_001400</name>
</gene>
<name>A0A840UPX8_9FIRM</name>
<dbReference type="RefSeq" id="WP_183861041.1">
    <property type="nucleotide sequence ID" value="NZ_JACHFH010000015.1"/>
</dbReference>
<protein>
    <submittedName>
        <fullName evidence="2">Uncharacterized protein</fullName>
    </submittedName>
</protein>
<dbReference type="AlphaFoldDB" id="A0A840UPX8"/>
<organism evidence="2 3">
    <name type="scientific">Pectinatus brassicae</name>
    <dbReference type="NCBI Taxonomy" id="862415"/>
    <lineage>
        <taxon>Bacteria</taxon>
        <taxon>Bacillati</taxon>
        <taxon>Bacillota</taxon>
        <taxon>Negativicutes</taxon>
        <taxon>Selenomonadales</taxon>
        <taxon>Selenomonadaceae</taxon>
        <taxon>Pectinatus</taxon>
    </lineage>
</organism>
<sequence>MEIQNDGKQKPINPQKRKIITSANNNDLAERIKASSARIMKKNAKLYKALENK</sequence>
<keyword evidence="3" id="KW-1185">Reference proteome</keyword>
<accession>A0A840UPX8</accession>
<feature type="region of interest" description="Disordered" evidence="1">
    <location>
        <begin position="1"/>
        <end position="24"/>
    </location>
</feature>
<dbReference type="EMBL" id="JACHFH010000015">
    <property type="protein sequence ID" value="MBB5336252.1"/>
    <property type="molecule type" value="Genomic_DNA"/>
</dbReference>